<dbReference type="RefSeq" id="WP_136352523.1">
    <property type="nucleotide sequence ID" value="NZ_CP046266.1"/>
</dbReference>
<name>A0A4S4C070_9BACI</name>
<feature type="region of interest" description="Disordered" evidence="1">
    <location>
        <begin position="30"/>
        <end position="62"/>
    </location>
</feature>
<proteinExistence type="predicted"/>
<evidence type="ECO:0000313" key="3">
    <source>
        <dbReference type="Proteomes" id="UP000310334"/>
    </source>
</evidence>
<keyword evidence="3" id="KW-1185">Reference proteome</keyword>
<evidence type="ECO:0000313" key="2">
    <source>
        <dbReference type="EMBL" id="THF80946.1"/>
    </source>
</evidence>
<dbReference type="Proteomes" id="UP000310334">
    <property type="component" value="Unassembled WGS sequence"/>
</dbReference>
<accession>A0A4S4C070</accession>
<feature type="compositionally biased region" description="Basic and acidic residues" evidence="1">
    <location>
        <begin position="42"/>
        <end position="61"/>
    </location>
</feature>
<gene>
    <name evidence="2" type="ORF">E6W99_07205</name>
</gene>
<evidence type="ECO:0008006" key="4">
    <source>
        <dbReference type="Google" id="ProtNLM"/>
    </source>
</evidence>
<reference evidence="2 3" key="1">
    <citation type="submission" date="2019-04" db="EMBL/GenBank/DDBJ databases">
        <title>Bacillus sediminilitoris sp. nov., isolated from a tidal flat sediment on the East China Sea.</title>
        <authorList>
            <person name="Wei Y."/>
            <person name="Mao H."/>
            <person name="Fang J."/>
        </authorList>
    </citation>
    <scope>NUCLEOTIDE SEQUENCE [LARGE SCALE GENOMIC DNA]</scope>
    <source>
        <strain evidence="2 3">DSL-17</strain>
    </source>
</reference>
<sequence length="272" mass="31016">MKKWAISAVIYLLVVIGAYTLFSQLREDDGNDHQESAVQETNRTDHGHEDHHGEENEKGNERQITANVSYENNGLLVKLVDDKDQLFDDLEVNHEKLLHLIIVDEHLNQFHHVHPEKTNNGTFTLNMDLPEGSYKAFVDIKPKNASYHVEPIPFHIGGKVVDHHHQALQPDRTLTKKVDEYEVSLKMSAQKASEPITLSFELDEANLQPYLGAMGHIVILNEDATEYIHVHPANDHEAIFETQFSQAGTYKIWAEFKQNGVVRAFPFVVVIQ</sequence>
<organism evidence="2 3">
    <name type="scientific">Metabacillus sediminilitoris</name>
    <dbReference type="NCBI Taxonomy" id="2567941"/>
    <lineage>
        <taxon>Bacteria</taxon>
        <taxon>Bacillati</taxon>
        <taxon>Bacillota</taxon>
        <taxon>Bacilli</taxon>
        <taxon>Bacillales</taxon>
        <taxon>Bacillaceae</taxon>
        <taxon>Metabacillus</taxon>
    </lineage>
</organism>
<dbReference type="OrthoDB" id="128043at2"/>
<comment type="caution">
    <text evidence="2">The sequence shown here is derived from an EMBL/GenBank/DDBJ whole genome shotgun (WGS) entry which is preliminary data.</text>
</comment>
<dbReference type="EMBL" id="SSNT01000005">
    <property type="protein sequence ID" value="THF80946.1"/>
    <property type="molecule type" value="Genomic_DNA"/>
</dbReference>
<protein>
    <recommendedName>
        <fullName evidence="4">Secreted protein</fullName>
    </recommendedName>
</protein>
<dbReference type="AlphaFoldDB" id="A0A4S4C070"/>
<evidence type="ECO:0000256" key="1">
    <source>
        <dbReference type="SAM" id="MobiDB-lite"/>
    </source>
</evidence>